<name>A0ABT6CK13_9SPHN</name>
<feature type="chain" id="PRO_5046548142" evidence="1">
    <location>
        <begin position="21"/>
        <end position="183"/>
    </location>
</feature>
<dbReference type="RefSeq" id="WP_277278548.1">
    <property type="nucleotide sequence ID" value="NZ_JAROCY010000012.1"/>
</dbReference>
<gene>
    <name evidence="2" type="ORF">POM99_13135</name>
</gene>
<reference evidence="2 3" key="1">
    <citation type="submission" date="2023-03" db="EMBL/GenBank/DDBJ databases">
        <title>Novosphingobium cyanobacteriorum sp. nov., isolated from a eutrophic reservoir during the Microcystis bloom period.</title>
        <authorList>
            <person name="Kang M."/>
            <person name="Le V."/>
            <person name="Ko S.-R."/>
            <person name="Lee S.-A."/>
            <person name="Ahn C.-Y."/>
        </authorList>
    </citation>
    <scope>NUCLEOTIDE SEQUENCE [LARGE SCALE GENOMIC DNA]</scope>
    <source>
        <strain evidence="2 3">HBC54</strain>
    </source>
</reference>
<dbReference type="Proteomes" id="UP001222770">
    <property type="component" value="Unassembled WGS sequence"/>
</dbReference>
<evidence type="ECO:0000313" key="3">
    <source>
        <dbReference type="Proteomes" id="UP001222770"/>
    </source>
</evidence>
<evidence type="ECO:0000256" key="1">
    <source>
        <dbReference type="SAM" id="SignalP"/>
    </source>
</evidence>
<feature type="signal peptide" evidence="1">
    <location>
        <begin position="1"/>
        <end position="20"/>
    </location>
</feature>
<keyword evidence="1" id="KW-0732">Signal</keyword>
<accession>A0ABT6CK13</accession>
<keyword evidence="3" id="KW-1185">Reference proteome</keyword>
<evidence type="ECO:0000313" key="2">
    <source>
        <dbReference type="EMBL" id="MDF8334152.1"/>
    </source>
</evidence>
<organism evidence="2 3">
    <name type="scientific">Novosphingobium cyanobacteriorum</name>
    <dbReference type="NCBI Taxonomy" id="3024215"/>
    <lineage>
        <taxon>Bacteria</taxon>
        <taxon>Pseudomonadati</taxon>
        <taxon>Pseudomonadota</taxon>
        <taxon>Alphaproteobacteria</taxon>
        <taxon>Sphingomonadales</taxon>
        <taxon>Sphingomonadaceae</taxon>
        <taxon>Novosphingobium</taxon>
    </lineage>
</organism>
<dbReference type="PROSITE" id="PS51257">
    <property type="entry name" value="PROKAR_LIPOPROTEIN"/>
    <property type="match status" value="1"/>
</dbReference>
<comment type="caution">
    <text evidence="2">The sequence shown here is derived from an EMBL/GenBank/DDBJ whole genome shotgun (WGS) entry which is preliminary data.</text>
</comment>
<protein>
    <submittedName>
        <fullName evidence="2">Uncharacterized protein</fullName>
    </submittedName>
</protein>
<dbReference type="EMBL" id="JAROCY010000012">
    <property type="protein sequence ID" value="MDF8334152.1"/>
    <property type="molecule type" value="Genomic_DNA"/>
</dbReference>
<sequence length="183" mass="18149">MRCIVSAALLLALTACSKTAAPAQRDGAPVDAVRVGLPAAEAMPGAPAPDAKAAWVGNGDAARFGFSGQGPLLSVECRSGVLLVTRHVPAEVGAQALFALQGGGHILRLPVDATSVPGVRGYIWQGSLPAVDPGAAVFNGAFRGTLPGGGMIEVSAGEPLRAVVRRCGAHPVSGAAPVAGTTD</sequence>
<proteinExistence type="predicted"/>